<sequence length="1185" mass="135530">MKIQKMFKDDINRPINGVVQVEQDTERVLIQELDEYVVTKELKKHFITLFNNYGDAFDNKTNDVGVWISGFFGSGKSHFLKILSYILANKEVQGIKTVERFRTKFEDDPATFMLIDKATKGETDTILFNIDIEGSINKDATAVLRVFAKMFYNYLGFYGEDLKVAKLEQFVDKQGKTEEFRKVFEEKNGDSWINTRESFVFFEDDVVATLQEVLGMSEEAARNWFNGTETVETSIAQLVSEIKDYVDKKPENFRLLFMIDEVGQYVGENTDHLLNLQSLIEEIGSKCEGKVWVMCTGQEALDEIIKTRQDEFSRIQARFKTRLSLSSTSADEVIQKRLLSKTDEAQEELEKVYNANDSVLRNLLKFNKDDALLDVRGFETPQEFARDFPFVPYQFLLLQKVYTAIRKHGNAGKHQSSGERSMLSGFQEAAKSVQEQDEFALVPFYKFYDTVKTSLDGAINRVIDRCQNAADEDRGIKQQDVDVLKLLYLIRYVDTDVKSTLDSIVILMADNINMDKIQMRAQVQESLDRLLSQNYIGRNGNTYNFLTDEEQDIARDIKETSVDTAQIIERIGHLVFGDIYDKKKYRYKIYDFPYDQYVDGTAIGSVTGGMKLQIYSIATDDYEKQDLRLQTNSKGQAIVVLGDGKYYECIESALKIRKYVKTRNISQLPKSVQDIIRAQQDEATKYEGDALDYIKRAIEEAEFYVDGEHIEIKGGDAKSKLDQALEYLVTHVYYDLDLIGKNYNDDSDIIGILTGQSPTIPGANENSGAAQKIEGYLEMQDMKHITTKMSDIQARYQGIPSGWREIDIAAVVALLIYEQKVTIKYGGMTIQPTDPKLPDMLRKKTEIGKTEITKRHVVSPAKMKEARDFLRDFLDVMDVPTDEDGLIAFIIEKFTELENHYNELLNKYEEHKYPDKQLVRDAVRVVKDVLSQKSDNIALIDKVVTSEDTLYDMQDHLKDVESFFKTQVSLFDSASKFVENMNKDLDYISKDDDATHALNQMRLITTIFSDKKYDYKRIPELNGLQAIVEKSHDAMLDEKRASLYEIVQSCMADIHKDANVNEDTKLISDKADKFYSQQKDSIAAEKSLRILDGVSVQLWGRRDEAVMAIDAAKAPKVPEKSSVTPAGGDVPPTPPKKEIIKKVARQQMFPAKVLKSDEEIDAYVENIRKQMKQYMQGSDGIQITN</sequence>
<feature type="domain" description="Probable ATP-binding protein BrxC winged helix-turn-helix" evidence="1">
    <location>
        <begin position="762"/>
        <end position="855"/>
    </location>
</feature>
<gene>
    <name evidence="4" type="ORF">SAMN02745247_00025</name>
</gene>
<dbReference type="InterPro" id="IPR058037">
    <property type="entry name" value="BREX_BrxC_helical"/>
</dbReference>
<name>A0A1M7RQS9_9FIRM</name>
<dbReference type="RefSeq" id="WP_072699981.1">
    <property type="nucleotide sequence ID" value="NZ_FRDH01000003.1"/>
</dbReference>
<dbReference type="Pfam" id="PF25792">
    <property type="entry name" value="BREX_BrxC_helical"/>
    <property type="match status" value="1"/>
</dbReference>
<dbReference type="Pfam" id="PF25791">
    <property type="entry name" value="WHD_BREX_BrxC"/>
    <property type="match status" value="1"/>
</dbReference>
<accession>A0A1M7RQS9</accession>
<proteinExistence type="predicted"/>
<evidence type="ECO:0008006" key="6">
    <source>
        <dbReference type="Google" id="ProtNLM"/>
    </source>
</evidence>
<evidence type="ECO:0000259" key="1">
    <source>
        <dbReference type="Pfam" id="PF25791"/>
    </source>
</evidence>
<reference evidence="4 5" key="1">
    <citation type="submission" date="2016-12" db="EMBL/GenBank/DDBJ databases">
        <authorList>
            <person name="Song W.-J."/>
            <person name="Kurnit D.M."/>
        </authorList>
    </citation>
    <scope>NUCLEOTIDE SEQUENCE [LARGE SCALE GENOMIC DNA]</scope>
    <source>
        <strain evidence="4 5">DSM 14810</strain>
    </source>
</reference>
<dbReference type="Proteomes" id="UP000184097">
    <property type="component" value="Unassembled WGS sequence"/>
</dbReference>
<dbReference type="NCBIfam" id="NF033441">
    <property type="entry name" value="BREX_BrxC"/>
    <property type="match status" value="1"/>
</dbReference>
<feature type="domain" description="Probable ATP-binding protein BrxC 4th six-stranded beta-sheet" evidence="3">
    <location>
        <begin position="560"/>
        <end position="728"/>
    </location>
</feature>
<dbReference type="InterPro" id="IPR058038">
    <property type="entry name" value="BREX_BrxC_wHTH"/>
</dbReference>
<dbReference type="InterPro" id="IPR058036">
    <property type="entry name" value="BREX_BrxC_4th"/>
</dbReference>
<protein>
    <recommendedName>
        <fullName evidence="6">BREX system P-loop protein BrxC</fullName>
    </recommendedName>
</protein>
<dbReference type="SUPFAM" id="SSF52540">
    <property type="entry name" value="P-loop containing nucleoside triphosphate hydrolases"/>
    <property type="match status" value="1"/>
</dbReference>
<evidence type="ECO:0000313" key="5">
    <source>
        <dbReference type="Proteomes" id="UP000184097"/>
    </source>
</evidence>
<feature type="domain" description="Probable ATP-binding protein BrxC alpha-helical" evidence="2">
    <location>
        <begin position="862"/>
        <end position="984"/>
    </location>
</feature>
<dbReference type="InterPro" id="IPR027417">
    <property type="entry name" value="P-loop_NTPase"/>
</dbReference>
<organism evidence="4 5">
    <name type="scientific">Butyrivibrio hungatei DSM 14810</name>
    <dbReference type="NCBI Taxonomy" id="1121132"/>
    <lineage>
        <taxon>Bacteria</taxon>
        <taxon>Bacillati</taxon>
        <taxon>Bacillota</taxon>
        <taxon>Clostridia</taxon>
        <taxon>Lachnospirales</taxon>
        <taxon>Lachnospiraceae</taxon>
        <taxon>Butyrivibrio</taxon>
    </lineage>
</organism>
<evidence type="ECO:0000313" key="4">
    <source>
        <dbReference type="EMBL" id="SHN48432.1"/>
    </source>
</evidence>
<dbReference type="EMBL" id="FRDH01000003">
    <property type="protein sequence ID" value="SHN48432.1"/>
    <property type="molecule type" value="Genomic_DNA"/>
</dbReference>
<evidence type="ECO:0000259" key="2">
    <source>
        <dbReference type="Pfam" id="PF25792"/>
    </source>
</evidence>
<dbReference type="Pfam" id="PF25796">
    <property type="entry name" value="BREX_BrxC_4th"/>
    <property type="match status" value="1"/>
</dbReference>
<dbReference type="AlphaFoldDB" id="A0A1M7RQS9"/>
<evidence type="ECO:0000259" key="3">
    <source>
        <dbReference type="Pfam" id="PF25796"/>
    </source>
</evidence>
<dbReference type="InterPro" id="IPR047679">
    <property type="entry name" value="BREX_BrxC"/>
</dbReference>